<accession>A0A1J4JW21</accession>
<sequence>MGKFDSLYGQSFTNNEFLKNNLGTVMTASPRDNNLNFQLNRLPQINADKEMQLVYFLEKPIDSRENVYSPLFAADREKIPPIVMSKPPPKIVTMKGESVDELKKEWEKRFSRFHIHPNHNDYTCRSHSSMSYPTLAQRQIQPKNDPLNVLPIEDISNLRHHQVQGPTQQLSHLPKLRCLPAELQNQKRRNIKRRY</sequence>
<dbReference type="Proteomes" id="UP000179807">
    <property type="component" value="Unassembled WGS sequence"/>
</dbReference>
<dbReference type="AlphaFoldDB" id="A0A1J4JW21"/>
<dbReference type="RefSeq" id="XP_068354862.1">
    <property type="nucleotide sequence ID" value="XM_068507880.1"/>
</dbReference>
<organism evidence="1 2">
    <name type="scientific">Tritrichomonas foetus</name>
    <dbReference type="NCBI Taxonomy" id="1144522"/>
    <lineage>
        <taxon>Eukaryota</taxon>
        <taxon>Metamonada</taxon>
        <taxon>Parabasalia</taxon>
        <taxon>Tritrichomonadida</taxon>
        <taxon>Tritrichomonadidae</taxon>
        <taxon>Tritrichomonas</taxon>
    </lineage>
</organism>
<evidence type="ECO:0000313" key="2">
    <source>
        <dbReference type="Proteomes" id="UP000179807"/>
    </source>
</evidence>
<reference evidence="1" key="1">
    <citation type="submission" date="2016-10" db="EMBL/GenBank/DDBJ databases">
        <authorList>
            <person name="Benchimol M."/>
            <person name="Almeida L.G."/>
            <person name="Vasconcelos A.T."/>
            <person name="Perreira-Neves A."/>
            <person name="Rosa I.A."/>
            <person name="Tasca T."/>
            <person name="Bogo M.R."/>
            <person name="de Souza W."/>
        </authorList>
    </citation>
    <scope>NUCLEOTIDE SEQUENCE [LARGE SCALE GENOMIC DNA]</scope>
    <source>
        <strain evidence="1">K</strain>
    </source>
</reference>
<proteinExistence type="predicted"/>
<name>A0A1J4JW21_9EUKA</name>
<comment type="caution">
    <text evidence="1">The sequence shown here is derived from an EMBL/GenBank/DDBJ whole genome shotgun (WGS) entry which is preliminary data.</text>
</comment>
<protein>
    <submittedName>
        <fullName evidence="1">Uncharacterized protein</fullName>
    </submittedName>
</protein>
<dbReference type="EMBL" id="MLAK01000897">
    <property type="protein sequence ID" value="OHT01726.1"/>
    <property type="molecule type" value="Genomic_DNA"/>
</dbReference>
<dbReference type="GeneID" id="94842584"/>
<keyword evidence="2" id="KW-1185">Reference proteome</keyword>
<gene>
    <name evidence="1" type="ORF">TRFO_31336</name>
</gene>
<dbReference type="VEuPathDB" id="TrichDB:TRFO_31336"/>
<evidence type="ECO:0000313" key="1">
    <source>
        <dbReference type="EMBL" id="OHT01726.1"/>
    </source>
</evidence>